<sequence length="201" mass="22342">MYAFRDHQVLPWTTSYHRGLTATTNSLRLTRACTHLITRSGSLTLSLAYINARRKQYPNTPVANTYISSKAAPSKPLAKIQLTDTGQALPGGDSAAHWWGSSRRNRCARRRDEREGGVRKSCSCASVVFRALHWLGYHLPRTAIYKYLVFTQPSYPSHLPSGFGAALLSPFITLPSPPISLKTMLATGVDVDYEVHDSIQH</sequence>
<proteinExistence type="predicted"/>
<comment type="caution">
    <text evidence="1">The sequence shown here is derived from an EMBL/GenBank/DDBJ whole genome shotgun (WGS) entry which is preliminary data.</text>
</comment>
<organism evidence="1 2">
    <name type="scientific">Hygrophoropsis aurantiaca</name>
    <dbReference type="NCBI Taxonomy" id="72124"/>
    <lineage>
        <taxon>Eukaryota</taxon>
        <taxon>Fungi</taxon>
        <taxon>Dikarya</taxon>
        <taxon>Basidiomycota</taxon>
        <taxon>Agaricomycotina</taxon>
        <taxon>Agaricomycetes</taxon>
        <taxon>Agaricomycetidae</taxon>
        <taxon>Boletales</taxon>
        <taxon>Coniophorineae</taxon>
        <taxon>Hygrophoropsidaceae</taxon>
        <taxon>Hygrophoropsis</taxon>
    </lineage>
</organism>
<keyword evidence="2" id="KW-1185">Reference proteome</keyword>
<protein>
    <submittedName>
        <fullName evidence="1">Uncharacterized protein</fullName>
    </submittedName>
</protein>
<gene>
    <name evidence="1" type="ORF">BJ138DRAFT_779617</name>
</gene>
<evidence type="ECO:0000313" key="1">
    <source>
        <dbReference type="EMBL" id="KAH7905396.1"/>
    </source>
</evidence>
<dbReference type="EMBL" id="MU268202">
    <property type="protein sequence ID" value="KAH7905396.1"/>
    <property type="molecule type" value="Genomic_DNA"/>
</dbReference>
<reference evidence="1" key="1">
    <citation type="journal article" date="2021" name="New Phytol.">
        <title>Evolutionary innovations through gain and loss of genes in the ectomycorrhizal Boletales.</title>
        <authorList>
            <person name="Wu G."/>
            <person name="Miyauchi S."/>
            <person name="Morin E."/>
            <person name="Kuo A."/>
            <person name="Drula E."/>
            <person name="Varga T."/>
            <person name="Kohler A."/>
            <person name="Feng B."/>
            <person name="Cao Y."/>
            <person name="Lipzen A."/>
            <person name="Daum C."/>
            <person name="Hundley H."/>
            <person name="Pangilinan J."/>
            <person name="Johnson J."/>
            <person name="Barry K."/>
            <person name="LaButti K."/>
            <person name="Ng V."/>
            <person name="Ahrendt S."/>
            <person name="Min B."/>
            <person name="Choi I.G."/>
            <person name="Park H."/>
            <person name="Plett J.M."/>
            <person name="Magnuson J."/>
            <person name="Spatafora J.W."/>
            <person name="Nagy L.G."/>
            <person name="Henrissat B."/>
            <person name="Grigoriev I.V."/>
            <person name="Yang Z.L."/>
            <person name="Xu J."/>
            <person name="Martin F.M."/>
        </authorList>
    </citation>
    <scope>NUCLEOTIDE SEQUENCE</scope>
    <source>
        <strain evidence="1">ATCC 28755</strain>
    </source>
</reference>
<name>A0ACB7ZWC9_9AGAM</name>
<evidence type="ECO:0000313" key="2">
    <source>
        <dbReference type="Proteomes" id="UP000790377"/>
    </source>
</evidence>
<dbReference type="Proteomes" id="UP000790377">
    <property type="component" value="Unassembled WGS sequence"/>
</dbReference>
<accession>A0ACB7ZWC9</accession>